<proteinExistence type="predicted"/>
<dbReference type="EMBL" id="CACVKT020000573">
    <property type="protein sequence ID" value="CAC5360930.1"/>
    <property type="molecule type" value="Genomic_DNA"/>
</dbReference>
<keyword evidence="2" id="KW-1185">Reference proteome</keyword>
<reference evidence="1 2" key="1">
    <citation type="submission" date="2020-06" db="EMBL/GenBank/DDBJ databases">
        <authorList>
            <person name="Li R."/>
            <person name="Bekaert M."/>
        </authorList>
    </citation>
    <scope>NUCLEOTIDE SEQUENCE [LARGE SCALE GENOMIC DNA]</scope>
    <source>
        <strain evidence="2">wild</strain>
    </source>
</reference>
<protein>
    <submittedName>
        <fullName evidence="1">Uncharacterized protein</fullName>
    </submittedName>
</protein>
<gene>
    <name evidence="1" type="ORF">MCOR_3241</name>
</gene>
<evidence type="ECO:0000313" key="2">
    <source>
        <dbReference type="Proteomes" id="UP000507470"/>
    </source>
</evidence>
<name>A0A6J8A2S7_MYTCO</name>
<evidence type="ECO:0000313" key="1">
    <source>
        <dbReference type="EMBL" id="CAC5360930.1"/>
    </source>
</evidence>
<organism evidence="1 2">
    <name type="scientific">Mytilus coruscus</name>
    <name type="common">Sea mussel</name>
    <dbReference type="NCBI Taxonomy" id="42192"/>
    <lineage>
        <taxon>Eukaryota</taxon>
        <taxon>Metazoa</taxon>
        <taxon>Spiralia</taxon>
        <taxon>Lophotrochozoa</taxon>
        <taxon>Mollusca</taxon>
        <taxon>Bivalvia</taxon>
        <taxon>Autobranchia</taxon>
        <taxon>Pteriomorphia</taxon>
        <taxon>Mytilida</taxon>
        <taxon>Mytiloidea</taxon>
        <taxon>Mytilidae</taxon>
        <taxon>Mytilinae</taxon>
        <taxon>Mytilus</taxon>
    </lineage>
</organism>
<dbReference type="OrthoDB" id="416119at2759"/>
<accession>A0A6J8A2S7</accession>
<dbReference type="AlphaFoldDB" id="A0A6J8A2S7"/>
<dbReference type="Proteomes" id="UP000507470">
    <property type="component" value="Unassembled WGS sequence"/>
</dbReference>
<sequence>MQADGTGIDVTKLENLKLELNNYELEKCKGAVLRSKAIWASESDKNTKFFLNLEKYKQENNAVKELINDKGDVISDTDGILDIEYSFYKNLYSCVKVDNVKMDEFISSVDVKINQNEKEMCDAEILYDEITEALMAMSKKQKSWYRWAYDKILL</sequence>